<dbReference type="Proteomes" id="UP001060085">
    <property type="component" value="Linkage Group LG06"/>
</dbReference>
<sequence>MARPNGPTTIVSNPTTTSPSDPMPNTHAPVCLPTSETSLPMGELDTRKTVRDHERIEPPAASINGTIGLNSGPSIHGASTKKKNHRCLPISTSQLSLPILQDEDRHKPPFTINGMALQKAKGRRRATDAKSCGKEREEEETERALEEAEEERRKVIKESVVCYRGEDE</sequence>
<evidence type="ECO:0000313" key="2">
    <source>
        <dbReference type="Proteomes" id="UP001060085"/>
    </source>
</evidence>
<comment type="caution">
    <text evidence="1">The sequence shown here is derived from an EMBL/GenBank/DDBJ whole genome shotgun (WGS) entry which is preliminary data.</text>
</comment>
<proteinExistence type="predicted"/>
<accession>A0ACC0AFM9</accession>
<protein>
    <submittedName>
        <fullName evidence="1">Uncharacterized protein</fullName>
    </submittedName>
</protein>
<gene>
    <name evidence="1" type="ORF">M9H77_27953</name>
</gene>
<evidence type="ECO:0000313" key="1">
    <source>
        <dbReference type="EMBL" id="KAI5659160.1"/>
    </source>
</evidence>
<keyword evidence="2" id="KW-1185">Reference proteome</keyword>
<dbReference type="EMBL" id="CM044706">
    <property type="protein sequence ID" value="KAI5659160.1"/>
    <property type="molecule type" value="Genomic_DNA"/>
</dbReference>
<organism evidence="1 2">
    <name type="scientific">Catharanthus roseus</name>
    <name type="common">Madagascar periwinkle</name>
    <name type="synonym">Vinca rosea</name>
    <dbReference type="NCBI Taxonomy" id="4058"/>
    <lineage>
        <taxon>Eukaryota</taxon>
        <taxon>Viridiplantae</taxon>
        <taxon>Streptophyta</taxon>
        <taxon>Embryophyta</taxon>
        <taxon>Tracheophyta</taxon>
        <taxon>Spermatophyta</taxon>
        <taxon>Magnoliopsida</taxon>
        <taxon>eudicotyledons</taxon>
        <taxon>Gunneridae</taxon>
        <taxon>Pentapetalae</taxon>
        <taxon>asterids</taxon>
        <taxon>lamiids</taxon>
        <taxon>Gentianales</taxon>
        <taxon>Apocynaceae</taxon>
        <taxon>Rauvolfioideae</taxon>
        <taxon>Vinceae</taxon>
        <taxon>Catharanthinae</taxon>
        <taxon>Catharanthus</taxon>
    </lineage>
</organism>
<reference evidence="2" key="1">
    <citation type="journal article" date="2023" name="Nat. Plants">
        <title>Single-cell RNA sequencing provides a high-resolution roadmap for understanding the multicellular compartmentation of specialized metabolism.</title>
        <authorList>
            <person name="Sun S."/>
            <person name="Shen X."/>
            <person name="Li Y."/>
            <person name="Li Y."/>
            <person name="Wang S."/>
            <person name="Li R."/>
            <person name="Zhang H."/>
            <person name="Shen G."/>
            <person name="Guo B."/>
            <person name="Wei J."/>
            <person name="Xu J."/>
            <person name="St-Pierre B."/>
            <person name="Chen S."/>
            <person name="Sun C."/>
        </authorList>
    </citation>
    <scope>NUCLEOTIDE SEQUENCE [LARGE SCALE GENOMIC DNA]</scope>
</reference>
<name>A0ACC0AFM9_CATRO</name>